<evidence type="ECO:0000313" key="2">
    <source>
        <dbReference type="Proteomes" id="UP000008363"/>
    </source>
</evidence>
<dbReference type="InterPro" id="IPR007497">
    <property type="entry name" value="SIMPL/DUF541"/>
</dbReference>
<dbReference type="Gene3D" id="3.30.110.170">
    <property type="entry name" value="Protein of unknown function (DUF541), domain 1"/>
    <property type="match status" value="1"/>
</dbReference>
<dbReference type="Proteomes" id="UP000008363">
    <property type="component" value="Unassembled WGS sequence"/>
</dbReference>
<gene>
    <name evidence="1" type="ORF">GORHZ_225_00020</name>
</gene>
<name>K6X3U7_9ACTN</name>
<comment type="caution">
    <text evidence="1">The sequence shown here is derived from an EMBL/GenBank/DDBJ whole genome shotgun (WGS) entry which is preliminary data.</text>
</comment>
<dbReference type="InterPro" id="IPR052022">
    <property type="entry name" value="26kDa_periplasmic_antigen"/>
</dbReference>
<protein>
    <recommendedName>
        <fullName evidence="3">SIMPL domain-containing protein</fullName>
    </recommendedName>
</protein>
<dbReference type="GO" id="GO:0006974">
    <property type="term" value="P:DNA damage response"/>
    <property type="evidence" value="ECO:0007669"/>
    <property type="project" value="TreeGrafter"/>
</dbReference>
<dbReference type="AlphaFoldDB" id="K6X3U7"/>
<dbReference type="Pfam" id="PF04402">
    <property type="entry name" value="SIMPL"/>
    <property type="match status" value="1"/>
</dbReference>
<reference evidence="1 2" key="1">
    <citation type="submission" date="2012-08" db="EMBL/GenBank/DDBJ databases">
        <title>Whole genome shotgun sequence of Gordonia rhizosphera NBRC 16068.</title>
        <authorList>
            <person name="Takarada H."/>
            <person name="Isaki S."/>
            <person name="Hosoyama A."/>
            <person name="Tsuchikane K."/>
            <person name="Katsumata H."/>
            <person name="Baba S."/>
            <person name="Ohji S."/>
            <person name="Yamazaki S."/>
            <person name="Fujita N."/>
        </authorList>
    </citation>
    <scope>NUCLEOTIDE SEQUENCE [LARGE SCALE GENOMIC DNA]</scope>
    <source>
        <strain evidence="1 2">NBRC 16068</strain>
    </source>
</reference>
<dbReference type="PANTHER" id="PTHR34387:SF2">
    <property type="entry name" value="SLR1258 PROTEIN"/>
    <property type="match status" value="1"/>
</dbReference>
<accession>K6X3U7</accession>
<dbReference type="EMBL" id="BAHC01000225">
    <property type="protein sequence ID" value="GAB93479.1"/>
    <property type="molecule type" value="Genomic_DNA"/>
</dbReference>
<organism evidence="1 2">
    <name type="scientific">Gordonia rhizosphera NBRC 16068</name>
    <dbReference type="NCBI Taxonomy" id="1108045"/>
    <lineage>
        <taxon>Bacteria</taxon>
        <taxon>Bacillati</taxon>
        <taxon>Actinomycetota</taxon>
        <taxon>Actinomycetes</taxon>
        <taxon>Mycobacteriales</taxon>
        <taxon>Gordoniaceae</taxon>
        <taxon>Gordonia</taxon>
    </lineage>
</organism>
<keyword evidence="2" id="KW-1185">Reference proteome</keyword>
<dbReference type="eggNOG" id="COG2968">
    <property type="taxonomic scope" value="Bacteria"/>
</dbReference>
<proteinExistence type="predicted"/>
<sequence length="226" mass="24552">MPASPRILWRMGPLEIVVRGVASRQFRPERAIVHLTVQVEGPDRQSVYTQAIEVHASVSAALTDLAEGGAVAHWASDSVRVYSQRPYGPKGRRLEPVYVTRVRVDAEFVDFEALSAFIDRWASSDGIEVGGVDWDVLDENRRTYQRDLRRAAVDDAVAKAQAYADAVGRGPVVATRLSDPGMTGDRRPVPMVRAMAAEGSAGGPALDLRAEDIEIAVAVDAQFVAD</sequence>
<dbReference type="Gene3D" id="3.30.70.2970">
    <property type="entry name" value="Protein of unknown function (DUF541), domain 2"/>
    <property type="match status" value="1"/>
</dbReference>
<dbReference type="STRING" id="1108045.GORHZ_225_00020"/>
<evidence type="ECO:0000313" key="1">
    <source>
        <dbReference type="EMBL" id="GAB93479.1"/>
    </source>
</evidence>
<evidence type="ECO:0008006" key="3">
    <source>
        <dbReference type="Google" id="ProtNLM"/>
    </source>
</evidence>
<dbReference type="PANTHER" id="PTHR34387">
    <property type="entry name" value="SLR1258 PROTEIN"/>
    <property type="match status" value="1"/>
</dbReference>